<dbReference type="OrthoDB" id="2969106at2"/>
<proteinExistence type="predicted"/>
<dbReference type="AlphaFoldDB" id="A0A3S0QPG8"/>
<evidence type="ECO:0000313" key="3">
    <source>
        <dbReference type="Proteomes" id="UP000276349"/>
    </source>
</evidence>
<name>A0A3S0QPG8_9BACI</name>
<protein>
    <submittedName>
        <fullName evidence="2">DUF5050 domain-containing protein</fullName>
    </submittedName>
</protein>
<accession>A0A3S0QPG8</accession>
<gene>
    <name evidence="2" type="ORF">EKG35_18155</name>
</gene>
<evidence type="ECO:0000313" key="2">
    <source>
        <dbReference type="EMBL" id="RTQ88082.1"/>
    </source>
</evidence>
<feature type="domain" description="Prolow-density lipoprotein receptor-related protein 1-like beta-propeller" evidence="1">
    <location>
        <begin position="55"/>
        <end position="322"/>
    </location>
</feature>
<dbReference type="Pfam" id="PF16472">
    <property type="entry name" value="DUF5050"/>
    <property type="match status" value="1"/>
</dbReference>
<dbReference type="PANTHER" id="PTHR32256:SF17">
    <property type="entry name" value="EGF-LIKE DOMAIN-CONTAINING PROTEIN"/>
    <property type="match status" value="1"/>
</dbReference>
<sequence>MKKGIIYTLMISLALVGCADSKDTKTQVEDKDENSTTKAEEQIVEEDALAVITGNTSGNIQNGGVAAEYGNMVFYSDSKRLIASPRDEISDMENNGDVLDSVENEEGLIASINVINNRVYYVKNEKIYKVDLDGEGKEEIPTSVSVSRMIVYKEQIIFSSYDSEYDSFNLYTMGINGENEKEKATGIKSFYIDQGKLYWSEKVKNRDYRLYIDNLENADEPLVKSHFNLESFQVNGDDLYYLENGDNFKMSIDGDGGDIRNLTANLKENGASIDMPNIAGDTIYYTENQKMFAMDLTGSKHWEVPTSSVYAYSIAGGHLFYWGFGQGQYSLAVFTNVIDAYNSAMDSYSQSAAATEGWGTPPELLKLYDDLFYLEEPISIRELEEQESAIVGGEILFPQEHVVGATKALLFGLSNQNEDLLKTLLTDPEGQYIDLFMEALSSSPLKGEPYGGYYDYEITVTSDNSVYIFREKDGLSITAVFKEIDGKYYFDKFID</sequence>
<dbReference type="EMBL" id="RXNR01000082">
    <property type="protein sequence ID" value="RTQ88082.1"/>
    <property type="molecule type" value="Genomic_DNA"/>
</dbReference>
<organism evidence="2 3">
    <name type="scientific">Lysinibacillus telephonicus</name>
    <dbReference type="NCBI Taxonomy" id="1714840"/>
    <lineage>
        <taxon>Bacteria</taxon>
        <taxon>Bacillati</taxon>
        <taxon>Bacillota</taxon>
        <taxon>Bacilli</taxon>
        <taxon>Bacillales</taxon>
        <taxon>Bacillaceae</taxon>
        <taxon>Lysinibacillus</taxon>
    </lineage>
</organism>
<dbReference type="PANTHER" id="PTHR32256">
    <property type="match status" value="1"/>
</dbReference>
<comment type="caution">
    <text evidence="2">The sequence shown here is derived from an EMBL/GenBank/DDBJ whole genome shotgun (WGS) entry which is preliminary data.</text>
</comment>
<dbReference type="Proteomes" id="UP000276349">
    <property type="component" value="Unassembled WGS sequence"/>
</dbReference>
<dbReference type="InterPro" id="IPR053369">
    <property type="entry name" value="SrfA-induced_signal"/>
</dbReference>
<evidence type="ECO:0000259" key="1">
    <source>
        <dbReference type="Pfam" id="PF16472"/>
    </source>
</evidence>
<keyword evidence="3" id="KW-1185">Reference proteome</keyword>
<dbReference type="RefSeq" id="WP_126295963.1">
    <property type="nucleotide sequence ID" value="NZ_CP155468.1"/>
</dbReference>
<dbReference type="PROSITE" id="PS51257">
    <property type="entry name" value="PROKAR_LIPOPROTEIN"/>
    <property type="match status" value="1"/>
</dbReference>
<reference evidence="2 3" key="1">
    <citation type="submission" date="2018-12" db="EMBL/GenBank/DDBJ databases">
        <authorList>
            <person name="Yu L."/>
        </authorList>
    </citation>
    <scope>NUCLEOTIDE SEQUENCE [LARGE SCALE GENOMIC DNA]</scope>
    <source>
        <strain evidence="2 3">S5H2222</strain>
    </source>
</reference>
<dbReference type="SUPFAM" id="SSF63829">
    <property type="entry name" value="Calcium-dependent phosphotriesterase"/>
    <property type="match status" value="1"/>
</dbReference>
<dbReference type="InterPro" id="IPR032485">
    <property type="entry name" value="LRP1-like_beta_prop"/>
</dbReference>